<dbReference type="KEGG" id="crq:GCK72_007062"/>
<dbReference type="HOGENOM" id="CLU_889168_0_0_1"/>
<proteinExistence type="predicted"/>
<name>E3M0Y6_CAERE</name>
<protein>
    <submittedName>
        <fullName evidence="2">Uncharacterized protein</fullName>
    </submittedName>
</protein>
<dbReference type="InParanoid" id="E3M0Y6"/>
<evidence type="ECO:0000313" key="2">
    <source>
        <dbReference type="EMBL" id="EFO88747.1"/>
    </source>
</evidence>
<evidence type="ECO:0000313" key="3">
    <source>
        <dbReference type="Proteomes" id="UP000008281"/>
    </source>
</evidence>
<dbReference type="RefSeq" id="XP_003109958.2">
    <property type="nucleotide sequence ID" value="XM_003109910.2"/>
</dbReference>
<dbReference type="EMBL" id="DS268421">
    <property type="protein sequence ID" value="EFO88747.1"/>
    <property type="molecule type" value="Genomic_DNA"/>
</dbReference>
<dbReference type="CTD" id="9803808"/>
<organism evidence="3">
    <name type="scientific">Caenorhabditis remanei</name>
    <name type="common">Caenorhabditis vulgaris</name>
    <dbReference type="NCBI Taxonomy" id="31234"/>
    <lineage>
        <taxon>Eukaryota</taxon>
        <taxon>Metazoa</taxon>
        <taxon>Ecdysozoa</taxon>
        <taxon>Nematoda</taxon>
        <taxon>Chromadorea</taxon>
        <taxon>Rhabditida</taxon>
        <taxon>Rhabditina</taxon>
        <taxon>Rhabditomorpha</taxon>
        <taxon>Rhabditoidea</taxon>
        <taxon>Rhabditidae</taxon>
        <taxon>Peloderinae</taxon>
        <taxon>Caenorhabditis</taxon>
    </lineage>
</organism>
<dbReference type="Proteomes" id="UP000008281">
    <property type="component" value="Unassembled WGS sequence"/>
</dbReference>
<keyword evidence="3" id="KW-1185">Reference proteome</keyword>
<gene>
    <name evidence="2" type="ORF">CRE_06487</name>
</gene>
<feature type="compositionally biased region" description="Polar residues" evidence="1">
    <location>
        <begin position="112"/>
        <end position="124"/>
    </location>
</feature>
<reference evidence="2" key="1">
    <citation type="submission" date="2007-07" db="EMBL/GenBank/DDBJ databases">
        <title>PCAP assembly of the Caenorhabditis remanei genome.</title>
        <authorList>
            <consortium name="The Caenorhabditis remanei Sequencing Consortium"/>
            <person name="Wilson R.K."/>
        </authorList>
    </citation>
    <scope>NUCLEOTIDE SEQUENCE [LARGE SCALE GENOMIC DNA]</scope>
    <source>
        <strain evidence="2">PB4641</strain>
    </source>
</reference>
<feature type="compositionally biased region" description="Low complexity" evidence="1">
    <location>
        <begin position="125"/>
        <end position="140"/>
    </location>
</feature>
<feature type="region of interest" description="Disordered" evidence="1">
    <location>
        <begin position="112"/>
        <end position="140"/>
    </location>
</feature>
<evidence type="ECO:0000256" key="1">
    <source>
        <dbReference type="SAM" id="MobiDB-lite"/>
    </source>
</evidence>
<dbReference type="GeneID" id="9803808"/>
<sequence length="313" mass="36349">MVTTGQDQQTMLNLCWFQSQEETITSLRHQLEQTNHWNKKLNNHLYTLTTENKLQRQEILGLRSQLEVKDQEIVDLKGKLPNPLNRIRRRRSPTMSERLKCEIKKQRVLDDSSSLTMSYRTSQESPETPMTQTSTPSSSNTLSMCATLLATMEMPPAPDFTNYTFTGNVHFDGKQFTFDIGGNNHGSDETLQPDEQEQKIDGNPITSFQDALAFWKQNYKEVDRFGTPLFGLDISSLLFNPNGSQVIPQRVIKIRNEREFQEMQREKRGQKWEKLSDFRKNQWKEKLGRLTEIQKEQLAAGLIVFLNENCRPT</sequence>
<dbReference type="AlphaFoldDB" id="E3M0Y6"/>
<accession>E3M0Y6</accession>